<reference evidence="5" key="1">
    <citation type="journal article" date="2017" name="Nucleic Acids Res.">
        <title>Proteogenomics produces comprehensive and highly accurate protein-coding gene annotation in a complete genome assembly of Malassezia sympodialis.</title>
        <authorList>
            <person name="Zhu Y."/>
            <person name="Engstroem P.G."/>
            <person name="Tellgren-Roth C."/>
            <person name="Baudo C.D."/>
            <person name="Kennell J.C."/>
            <person name="Sun S."/>
            <person name="Billmyre R.B."/>
            <person name="Schroeder M.S."/>
            <person name="Andersson A."/>
            <person name="Holm T."/>
            <person name="Sigurgeirsson B."/>
            <person name="Wu G."/>
            <person name="Sankaranarayanan S.R."/>
            <person name="Siddharthan R."/>
            <person name="Sanyal K."/>
            <person name="Lundeberg J."/>
            <person name="Nystedt B."/>
            <person name="Boekhout T."/>
            <person name="Dawson T.L. Jr."/>
            <person name="Heitman J."/>
            <person name="Scheynius A."/>
            <person name="Lehtioe J."/>
        </authorList>
    </citation>
    <scope>NUCLEOTIDE SEQUENCE [LARGE SCALE GENOMIC DNA]</scope>
    <source>
        <strain evidence="5">ATCC 42132</strain>
    </source>
</reference>
<dbReference type="InterPro" id="IPR046347">
    <property type="entry name" value="bZIP_sf"/>
</dbReference>
<sequence>MITTHNRNISSKHCMDVFPHPSLLSVHSPLATELASEPLVLKDDDNAVLEHLSPRLSLLPMGDHTLQAGWSDESPSLSDSLLSLDFESASGMGSTLLNSGGLSELSPLETPQDEIHTQLFSPLDSVSLPVSGAKTRDSIQGTAELSPGGADENRSPVSPKLTLKQDFTLFPSTTSRGSVSGQEATSDTMSLLDTLNGRSRGSPKPTSQSMPPTASLLEIVQPAMPCAPSETGMSPSSTAESDAPTMLRTAKRRRREVDELLPIDAPIQPRKYLTESATSRRDSSVSQTGPENDSPSCSFVDGSRELDARTQKRLSNTLAARRSRHRKAEELKRLYETIATLEKEAAMWKQRCEVAEKERDQMMLSRPW</sequence>
<feature type="domain" description="BZIP" evidence="3">
    <location>
        <begin position="312"/>
        <end position="326"/>
    </location>
</feature>
<evidence type="ECO:0000256" key="2">
    <source>
        <dbReference type="SAM" id="MobiDB-lite"/>
    </source>
</evidence>
<accession>A0A1M8A863</accession>
<dbReference type="VEuPathDB" id="FungiDB:MSYG_2727"/>
<evidence type="ECO:0000259" key="3">
    <source>
        <dbReference type="PROSITE" id="PS00036"/>
    </source>
</evidence>
<dbReference type="CDD" id="cd12193">
    <property type="entry name" value="bZIP_GCN4"/>
    <property type="match status" value="1"/>
</dbReference>
<dbReference type="AlphaFoldDB" id="A0A1M8A863"/>
<organism evidence="4 5">
    <name type="scientific">Malassezia sympodialis (strain ATCC 42132)</name>
    <name type="common">Atopic eczema-associated yeast</name>
    <dbReference type="NCBI Taxonomy" id="1230383"/>
    <lineage>
        <taxon>Eukaryota</taxon>
        <taxon>Fungi</taxon>
        <taxon>Dikarya</taxon>
        <taxon>Basidiomycota</taxon>
        <taxon>Ustilaginomycotina</taxon>
        <taxon>Malasseziomycetes</taxon>
        <taxon>Malasseziales</taxon>
        <taxon>Malasseziaceae</taxon>
        <taxon>Malassezia</taxon>
    </lineage>
</organism>
<dbReference type="GO" id="GO:0003700">
    <property type="term" value="F:DNA-binding transcription factor activity"/>
    <property type="evidence" value="ECO:0007669"/>
    <property type="project" value="InterPro"/>
</dbReference>
<name>A0A1M8A863_MALS4</name>
<dbReference type="OMA" id="FRGTHRR"/>
<proteinExistence type="predicted"/>
<feature type="region of interest" description="Disordered" evidence="2">
    <location>
        <begin position="193"/>
        <end position="212"/>
    </location>
</feature>
<evidence type="ECO:0000256" key="1">
    <source>
        <dbReference type="SAM" id="Coils"/>
    </source>
</evidence>
<feature type="compositionally biased region" description="Polar residues" evidence="2">
    <location>
        <begin position="284"/>
        <end position="297"/>
    </location>
</feature>
<dbReference type="SUPFAM" id="SSF57959">
    <property type="entry name" value="Leucine zipper domain"/>
    <property type="match status" value="1"/>
</dbReference>
<dbReference type="EMBL" id="LT671824">
    <property type="protein sequence ID" value="SHO78384.1"/>
    <property type="molecule type" value="Genomic_DNA"/>
</dbReference>
<protein>
    <recommendedName>
        <fullName evidence="3">BZIP domain-containing protein</fullName>
    </recommendedName>
</protein>
<keyword evidence="5" id="KW-1185">Reference proteome</keyword>
<dbReference type="Gene3D" id="3.30.160.60">
    <property type="entry name" value="Classic Zinc Finger"/>
    <property type="match status" value="1"/>
</dbReference>
<dbReference type="PROSITE" id="PS00036">
    <property type="entry name" value="BZIP_BASIC"/>
    <property type="match status" value="1"/>
</dbReference>
<gene>
    <name evidence="4" type="ORF">MSYG_2727</name>
</gene>
<evidence type="ECO:0000313" key="5">
    <source>
        <dbReference type="Proteomes" id="UP000186303"/>
    </source>
</evidence>
<keyword evidence="1" id="KW-0175">Coiled coil</keyword>
<dbReference type="Proteomes" id="UP000186303">
    <property type="component" value="Chromosome 4"/>
</dbReference>
<dbReference type="InterPro" id="IPR004827">
    <property type="entry name" value="bZIP"/>
</dbReference>
<feature type="region of interest" description="Disordered" evidence="2">
    <location>
        <begin position="268"/>
        <end position="304"/>
    </location>
</feature>
<feature type="coiled-coil region" evidence="1">
    <location>
        <begin position="324"/>
        <end position="358"/>
    </location>
</feature>
<feature type="region of interest" description="Disordered" evidence="2">
    <location>
        <begin position="131"/>
        <end position="162"/>
    </location>
</feature>
<evidence type="ECO:0000313" key="4">
    <source>
        <dbReference type="EMBL" id="SHO78384.1"/>
    </source>
</evidence>
<dbReference type="OrthoDB" id="2257100at2759"/>
<dbReference type="STRING" id="1230383.A0A1M8A863"/>